<name>A0ABR2ES18_9ROSI</name>
<keyword evidence="3" id="KW-1185">Reference proteome</keyword>
<proteinExistence type="predicted"/>
<reference evidence="2 3" key="1">
    <citation type="journal article" date="2024" name="G3 (Bethesda)">
        <title>Genome assembly of Hibiscus sabdariffa L. provides insights into metabolisms of medicinal natural products.</title>
        <authorList>
            <person name="Kim T."/>
        </authorList>
    </citation>
    <scope>NUCLEOTIDE SEQUENCE [LARGE SCALE GENOMIC DNA]</scope>
    <source>
        <strain evidence="2">TK-2024</strain>
        <tissue evidence="2">Old leaves</tissue>
    </source>
</reference>
<dbReference type="EMBL" id="JBBPBM010000010">
    <property type="protein sequence ID" value="KAK8564821.1"/>
    <property type="molecule type" value="Genomic_DNA"/>
</dbReference>
<evidence type="ECO:0000256" key="1">
    <source>
        <dbReference type="SAM" id="MobiDB-lite"/>
    </source>
</evidence>
<feature type="region of interest" description="Disordered" evidence="1">
    <location>
        <begin position="1"/>
        <end position="24"/>
    </location>
</feature>
<accession>A0ABR2ES18</accession>
<protein>
    <submittedName>
        <fullName evidence="2">Uncharacterized protein</fullName>
    </submittedName>
</protein>
<evidence type="ECO:0000313" key="3">
    <source>
        <dbReference type="Proteomes" id="UP001472677"/>
    </source>
</evidence>
<feature type="compositionally biased region" description="Basic and acidic residues" evidence="1">
    <location>
        <begin position="185"/>
        <end position="208"/>
    </location>
</feature>
<feature type="region of interest" description="Disordered" evidence="1">
    <location>
        <begin position="170"/>
        <end position="222"/>
    </location>
</feature>
<organism evidence="2 3">
    <name type="scientific">Hibiscus sabdariffa</name>
    <name type="common">roselle</name>
    <dbReference type="NCBI Taxonomy" id="183260"/>
    <lineage>
        <taxon>Eukaryota</taxon>
        <taxon>Viridiplantae</taxon>
        <taxon>Streptophyta</taxon>
        <taxon>Embryophyta</taxon>
        <taxon>Tracheophyta</taxon>
        <taxon>Spermatophyta</taxon>
        <taxon>Magnoliopsida</taxon>
        <taxon>eudicotyledons</taxon>
        <taxon>Gunneridae</taxon>
        <taxon>Pentapetalae</taxon>
        <taxon>rosids</taxon>
        <taxon>malvids</taxon>
        <taxon>Malvales</taxon>
        <taxon>Malvaceae</taxon>
        <taxon>Malvoideae</taxon>
        <taxon>Hibiscus</taxon>
    </lineage>
</organism>
<comment type="caution">
    <text evidence="2">The sequence shown here is derived from an EMBL/GenBank/DDBJ whole genome shotgun (WGS) entry which is preliminary data.</text>
</comment>
<dbReference type="Proteomes" id="UP001472677">
    <property type="component" value="Unassembled WGS sequence"/>
</dbReference>
<gene>
    <name evidence="2" type="ORF">V6N12_058403</name>
</gene>
<sequence>MEKTIVHVNPNSATPPVPSGRPSDLTPTLGLNVEATEVMNSDPMIIASFDNHGPCDSKAVTTPFVPLEVAPSVLFFFRDMVMGCTSGGQRESFTSDFDVDLSDDDVVISNSGVYPEIQFSDRIHKVANRRRRTGVSLRASIQNGLVHASNNGSRFGILVDVVDQQALANARNGERNGGDTADNVMPRDLRGMEDMESREGSRHDKDLGSEVTAPQTNAHVEGNEGDSEVAVASVAADNVVISSVAAKGKIVAAPSSLPTGKHTTVRVIDESSKRVL</sequence>
<evidence type="ECO:0000313" key="2">
    <source>
        <dbReference type="EMBL" id="KAK8564821.1"/>
    </source>
</evidence>